<dbReference type="SUPFAM" id="SSF51197">
    <property type="entry name" value="Clavaminate synthase-like"/>
    <property type="match status" value="1"/>
</dbReference>
<reference evidence="8 9" key="1">
    <citation type="submission" date="2024-01" db="EMBL/GenBank/DDBJ databases">
        <title>The genomes of 5 underutilized Papilionoideae crops provide insights into root nodulation and disease resistanc.</title>
        <authorList>
            <person name="Jiang F."/>
        </authorList>
    </citation>
    <scope>NUCLEOTIDE SEQUENCE [LARGE SCALE GENOMIC DNA]</scope>
    <source>
        <strain evidence="8">JINMINGXINNONG_FW02</strain>
        <tissue evidence="8">Leaves</tissue>
    </source>
</reference>
<feature type="domain" description="Fe2OG dioxygenase" evidence="7">
    <location>
        <begin position="208"/>
        <end position="308"/>
    </location>
</feature>
<dbReference type="Pfam" id="PF03171">
    <property type="entry name" value="2OG-FeII_Oxy"/>
    <property type="match status" value="1"/>
</dbReference>
<evidence type="ECO:0000256" key="4">
    <source>
        <dbReference type="ARBA" id="ARBA00023002"/>
    </source>
</evidence>
<keyword evidence="2 6" id="KW-0479">Metal-binding</keyword>
<dbReference type="GO" id="GO:0046872">
    <property type="term" value="F:metal ion binding"/>
    <property type="evidence" value="ECO:0007669"/>
    <property type="project" value="UniProtKB-KW"/>
</dbReference>
<keyword evidence="5 6" id="KW-0408">Iron</keyword>
<dbReference type="AlphaFoldDB" id="A0AAN9LJ97"/>
<evidence type="ECO:0000256" key="5">
    <source>
        <dbReference type="ARBA" id="ARBA00023004"/>
    </source>
</evidence>
<dbReference type="GO" id="GO:0016491">
    <property type="term" value="F:oxidoreductase activity"/>
    <property type="evidence" value="ECO:0007669"/>
    <property type="project" value="UniProtKB-KW"/>
</dbReference>
<comment type="caution">
    <text evidence="8">The sequence shown here is derived from an EMBL/GenBank/DDBJ whole genome shotgun (WGS) entry which is preliminary data.</text>
</comment>
<dbReference type="Pfam" id="PF14226">
    <property type="entry name" value="DIOX_N"/>
    <property type="match status" value="1"/>
</dbReference>
<proteinExistence type="inferred from homology"/>
<dbReference type="Gene3D" id="2.60.120.330">
    <property type="entry name" value="B-lactam Antibiotic, Isopenicillin N Synthase, Chain"/>
    <property type="match status" value="1"/>
</dbReference>
<gene>
    <name evidence="8" type="ORF">VNO80_26975</name>
</gene>
<evidence type="ECO:0000256" key="1">
    <source>
        <dbReference type="ARBA" id="ARBA00008056"/>
    </source>
</evidence>
<evidence type="ECO:0000256" key="6">
    <source>
        <dbReference type="RuleBase" id="RU003682"/>
    </source>
</evidence>
<dbReference type="InterPro" id="IPR050295">
    <property type="entry name" value="Plant_2OG-oxidoreductases"/>
</dbReference>
<evidence type="ECO:0000313" key="9">
    <source>
        <dbReference type="Proteomes" id="UP001374584"/>
    </source>
</evidence>
<evidence type="ECO:0000256" key="2">
    <source>
        <dbReference type="ARBA" id="ARBA00022723"/>
    </source>
</evidence>
<name>A0AAN9LJ97_PHACN</name>
<sequence length="357" mass="41069">MEETKNPSGTSLLVPSVQELAKQNLSTVPQRYIQPQHQQQTVHISQQPNGILEIPVIDMQRLLSQESGNSELDKLHLACQEWGFFQLINHGVSPSLVEKVKLEIKEFFNLPMSEKKRFWQTPEHMEGFGQAFVTSEDQKLDWCDLFFVTVLPKQLRMAHLFPHLPLSLRDSLELYSQEVQNLAKVVVEQMRKSLKMEETEMRELFENGIQSMRMNYYPPCPQPEKVIGLTPHSDGVGLTILLQVSEEEGLQVRKDDMWILVKPLPNSFIVNIGDMLEIISNGIYKSVEHRAIVNSERERFSIATFHTPKHDGVIGPAPSLITEKTPPRFQRIELKKFLTNLFARKLDGKSYLDTLRV</sequence>
<dbReference type="InterPro" id="IPR005123">
    <property type="entry name" value="Oxoglu/Fe-dep_dioxygenase_dom"/>
</dbReference>
<comment type="similarity">
    <text evidence="1 6">Belongs to the iron/ascorbate-dependent oxidoreductase family.</text>
</comment>
<keyword evidence="4 6" id="KW-0560">Oxidoreductase</keyword>
<dbReference type="GO" id="GO:0031418">
    <property type="term" value="F:L-ascorbic acid binding"/>
    <property type="evidence" value="ECO:0007669"/>
    <property type="project" value="UniProtKB-KW"/>
</dbReference>
<dbReference type="EMBL" id="JAYMYR010000010">
    <property type="protein sequence ID" value="KAK7335199.1"/>
    <property type="molecule type" value="Genomic_DNA"/>
</dbReference>
<evidence type="ECO:0000256" key="3">
    <source>
        <dbReference type="ARBA" id="ARBA00022896"/>
    </source>
</evidence>
<dbReference type="InterPro" id="IPR027443">
    <property type="entry name" value="IPNS-like_sf"/>
</dbReference>
<evidence type="ECO:0000259" key="7">
    <source>
        <dbReference type="PROSITE" id="PS51471"/>
    </source>
</evidence>
<dbReference type="Proteomes" id="UP001374584">
    <property type="component" value="Unassembled WGS sequence"/>
</dbReference>
<dbReference type="InterPro" id="IPR026992">
    <property type="entry name" value="DIOX_N"/>
</dbReference>
<dbReference type="InterPro" id="IPR044861">
    <property type="entry name" value="IPNS-like_FE2OG_OXY"/>
</dbReference>
<accession>A0AAN9LJ97</accession>
<keyword evidence="3" id="KW-0847">Vitamin C</keyword>
<protein>
    <recommendedName>
        <fullName evidence="7">Fe2OG dioxygenase domain-containing protein</fullName>
    </recommendedName>
</protein>
<dbReference type="PANTHER" id="PTHR47991">
    <property type="entry name" value="OXOGLUTARATE/IRON-DEPENDENT DIOXYGENASE"/>
    <property type="match status" value="1"/>
</dbReference>
<dbReference type="PROSITE" id="PS51471">
    <property type="entry name" value="FE2OG_OXY"/>
    <property type="match status" value="1"/>
</dbReference>
<evidence type="ECO:0000313" key="8">
    <source>
        <dbReference type="EMBL" id="KAK7335199.1"/>
    </source>
</evidence>
<organism evidence="8 9">
    <name type="scientific">Phaseolus coccineus</name>
    <name type="common">Scarlet runner bean</name>
    <name type="synonym">Phaseolus multiflorus</name>
    <dbReference type="NCBI Taxonomy" id="3886"/>
    <lineage>
        <taxon>Eukaryota</taxon>
        <taxon>Viridiplantae</taxon>
        <taxon>Streptophyta</taxon>
        <taxon>Embryophyta</taxon>
        <taxon>Tracheophyta</taxon>
        <taxon>Spermatophyta</taxon>
        <taxon>Magnoliopsida</taxon>
        <taxon>eudicotyledons</taxon>
        <taxon>Gunneridae</taxon>
        <taxon>Pentapetalae</taxon>
        <taxon>rosids</taxon>
        <taxon>fabids</taxon>
        <taxon>Fabales</taxon>
        <taxon>Fabaceae</taxon>
        <taxon>Papilionoideae</taxon>
        <taxon>50 kb inversion clade</taxon>
        <taxon>NPAAA clade</taxon>
        <taxon>indigoferoid/millettioid clade</taxon>
        <taxon>Phaseoleae</taxon>
        <taxon>Phaseolus</taxon>
    </lineage>
</organism>
<dbReference type="FunFam" id="2.60.120.330:FF:000001">
    <property type="entry name" value="Protein SRG1"/>
    <property type="match status" value="1"/>
</dbReference>
<keyword evidence="9" id="KW-1185">Reference proteome</keyword>